<keyword evidence="1" id="KW-0269">Exonuclease</keyword>
<evidence type="ECO:0000313" key="1">
    <source>
        <dbReference type="EMBL" id="AKH48819.1"/>
    </source>
</evidence>
<accession>A0A0F7L892</accession>
<dbReference type="EMBL" id="KR029610">
    <property type="protein sequence ID" value="AKH48819.1"/>
    <property type="molecule type" value="Genomic_DNA"/>
</dbReference>
<proteinExistence type="predicted"/>
<organism evidence="1">
    <name type="scientific">uncultured marine virus</name>
    <dbReference type="NCBI Taxonomy" id="186617"/>
    <lineage>
        <taxon>Viruses</taxon>
        <taxon>environmental samples</taxon>
    </lineage>
</organism>
<name>A0A0F7L892_9VIRU</name>
<keyword evidence="1" id="KW-0378">Hydrolase</keyword>
<protein>
    <submittedName>
        <fullName evidence="1">Exonuclease</fullName>
    </submittedName>
</protein>
<reference evidence="1" key="1">
    <citation type="journal article" date="2015" name="Front. Microbiol.">
        <title>Combining genomic sequencing methods to explore viral diversity and reveal potential virus-host interactions.</title>
        <authorList>
            <person name="Chow C.E."/>
            <person name="Winget D.M."/>
            <person name="White R.A.III."/>
            <person name="Hallam S.J."/>
            <person name="Suttle C.A."/>
        </authorList>
    </citation>
    <scope>NUCLEOTIDE SEQUENCE</scope>
    <source>
        <strain evidence="1">Oxic3_4</strain>
    </source>
</reference>
<reference evidence="1" key="2">
    <citation type="submission" date="2015-03" db="EMBL/GenBank/DDBJ databases">
        <authorList>
            <person name="Chow C.-E.T."/>
            <person name="Winget D.M."/>
            <person name="White R.A.III."/>
            <person name="Hallam S.J."/>
            <person name="Suttle C.A."/>
        </authorList>
    </citation>
    <scope>NUCLEOTIDE SEQUENCE</scope>
    <source>
        <strain evidence="1">Oxic3_4</strain>
    </source>
</reference>
<dbReference type="GO" id="GO:0004527">
    <property type="term" value="F:exonuclease activity"/>
    <property type="evidence" value="ECO:0007669"/>
    <property type="project" value="UniProtKB-KW"/>
</dbReference>
<keyword evidence="1" id="KW-0540">Nuclease</keyword>
<sequence>MRSLTTPMSLGFVLWRLVLPSSLTLIRLPSLRCLRCLSTLWTIARKLQRIPVPFLNTFLQVSSGGHLVLITASLCMGTTLGTSMSLSIGIRVMSVALQAGLGGGSHQTYT</sequence>